<proteinExistence type="predicted"/>
<dbReference type="EMBL" id="ML006285">
    <property type="protein sequence ID" value="RKP16728.1"/>
    <property type="molecule type" value="Genomic_DNA"/>
</dbReference>
<keyword evidence="1" id="KW-0175">Coiled coil</keyword>
<feature type="coiled-coil region" evidence="1">
    <location>
        <begin position="30"/>
        <end position="64"/>
    </location>
</feature>
<reference evidence="3" key="1">
    <citation type="journal article" date="2018" name="Nat. Microbiol.">
        <title>Leveraging single-cell genomics to expand the fungal tree of life.</title>
        <authorList>
            <person name="Ahrendt S.R."/>
            <person name="Quandt C.A."/>
            <person name="Ciobanu D."/>
            <person name="Clum A."/>
            <person name="Salamov A."/>
            <person name="Andreopoulos B."/>
            <person name="Cheng J.F."/>
            <person name="Woyke T."/>
            <person name="Pelin A."/>
            <person name="Henrissat B."/>
            <person name="Reynolds N.K."/>
            <person name="Benny G.L."/>
            <person name="Smith M.E."/>
            <person name="James T.Y."/>
            <person name="Grigoriev I.V."/>
        </authorList>
    </citation>
    <scope>NUCLEOTIDE SEQUENCE [LARGE SCALE GENOMIC DNA]</scope>
    <source>
        <strain evidence="3">CSF55</strain>
    </source>
</reference>
<gene>
    <name evidence="2" type="ORF">ROZALSC1DRAFT_24953</name>
</gene>
<protein>
    <submittedName>
        <fullName evidence="2">Uncharacterized protein</fullName>
    </submittedName>
</protein>
<sequence length="114" mass="13190">VFSAFTSSSHQSDNRNVEQMEFEIHIQHQKNRFEIELQEKQNEIDCLKQKLEKSDKLINSILKEKSDNEEKLKVLLTNILSISNTGIEILGHQKPLLSQIVEGVREVRCSTLTK</sequence>
<name>A0A4P9YC41_ROZAC</name>
<organism evidence="2 3">
    <name type="scientific">Rozella allomycis (strain CSF55)</name>
    <dbReference type="NCBI Taxonomy" id="988480"/>
    <lineage>
        <taxon>Eukaryota</taxon>
        <taxon>Fungi</taxon>
        <taxon>Fungi incertae sedis</taxon>
        <taxon>Cryptomycota</taxon>
        <taxon>Cryptomycota incertae sedis</taxon>
        <taxon>Rozella</taxon>
    </lineage>
</organism>
<evidence type="ECO:0000313" key="2">
    <source>
        <dbReference type="EMBL" id="RKP16728.1"/>
    </source>
</evidence>
<dbReference type="Proteomes" id="UP000281549">
    <property type="component" value="Unassembled WGS sequence"/>
</dbReference>
<dbReference type="AlphaFoldDB" id="A0A4P9YC41"/>
<accession>A0A4P9YC41</accession>
<feature type="non-terminal residue" evidence="2">
    <location>
        <position position="1"/>
    </location>
</feature>
<evidence type="ECO:0000313" key="3">
    <source>
        <dbReference type="Proteomes" id="UP000281549"/>
    </source>
</evidence>
<evidence type="ECO:0000256" key="1">
    <source>
        <dbReference type="SAM" id="Coils"/>
    </source>
</evidence>